<dbReference type="InterPro" id="IPR003761">
    <property type="entry name" value="Exonuc_VII_S"/>
</dbReference>
<dbReference type="PIRSF" id="PIRSF006488">
    <property type="entry name" value="Exonuc_VII_S"/>
    <property type="match status" value="1"/>
</dbReference>
<accession>A0A9D1UAT3</accession>
<evidence type="ECO:0000313" key="7">
    <source>
        <dbReference type="EMBL" id="HIW79846.1"/>
    </source>
</evidence>
<proteinExistence type="inferred from homology"/>
<dbReference type="InterPro" id="IPR037004">
    <property type="entry name" value="Exonuc_VII_ssu_sf"/>
</dbReference>
<dbReference type="PANTHER" id="PTHR34137:SF1">
    <property type="entry name" value="EXODEOXYRIBONUCLEASE 7 SMALL SUBUNIT"/>
    <property type="match status" value="1"/>
</dbReference>
<protein>
    <recommendedName>
        <fullName evidence="6">Exodeoxyribonuclease 7 small subunit</fullName>
        <ecNumber evidence="6">3.1.11.6</ecNumber>
    </recommendedName>
    <alternativeName>
        <fullName evidence="6">Exodeoxyribonuclease VII small subunit</fullName>
        <shortName evidence="6">Exonuclease VII small subunit</shortName>
    </alternativeName>
</protein>
<comment type="similarity">
    <text evidence="1 6">Belongs to the XseB family.</text>
</comment>
<comment type="subunit">
    <text evidence="6">Heterooligomer composed of large and small subunits.</text>
</comment>
<dbReference type="GO" id="GO:0006308">
    <property type="term" value="P:DNA catabolic process"/>
    <property type="evidence" value="ECO:0007669"/>
    <property type="project" value="UniProtKB-UniRule"/>
</dbReference>
<dbReference type="GO" id="GO:0005829">
    <property type="term" value="C:cytosol"/>
    <property type="evidence" value="ECO:0007669"/>
    <property type="project" value="TreeGrafter"/>
</dbReference>
<keyword evidence="5 6" id="KW-0269">Exonuclease</keyword>
<evidence type="ECO:0000256" key="4">
    <source>
        <dbReference type="ARBA" id="ARBA00022801"/>
    </source>
</evidence>
<comment type="function">
    <text evidence="6">Bidirectionally degrades single-stranded DNA into large acid-insoluble oligonucleotides, which are then degraded further into small acid-soluble oligonucleotides.</text>
</comment>
<keyword evidence="4 6" id="KW-0378">Hydrolase</keyword>
<keyword evidence="2 6" id="KW-0963">Cytoplasm</keyword>
<evidence type="ECO:0000256" key="1">
    <source>
        <dbReference type="ARBA" id="ARBA00009998"/>
    </source>
</evidence>
<dbReference type="Gene3D" id="1.10.287.1040">
    <property type="entry name" value="Exonuclease VII, small subunit"/>
    <property type="match status" value="1"/>
</dbReference>
<dbReference type="NCBIfam" id="TIGR01280">
    <property type="entry name" value="xseB"/>
    <property type="match status" value="1"/>
</dbReference>
<dbReference type="AlphaFoldDB" id="A0A9D1UAT3"/>
<evidence type="ECO:0000256" key="5">
    <source>
        <dbReference type="ARBA" id="ARBA00022839"/>
    </source>
</evidence>
<dbReference type="Proteomes" id="UP000824264">
    <property type="component" value="Unassembled WGS sequence"/>
</dbReference>
<dbReference type="HAMAP" id="MF_00337">
    <property type="entry name" value="Exonuc_7_S"/>
    <property type="match status" value="1"/>
</dbReference>
<dbReference type="PANTHER" id="PTHR34137">
    <property type="entry name" value="EXODEOXYRIBONUCLEASE 7 SMALL SUBUNIT"/>
    <property type="match status" value="1"/>
</dbReference>
<dbReference type="Pfam" id="PF02609">
    <property type="entry name" value="Exonuc_VII_S"/>
    <property type="match status" value="1"/>
</dbReference>
<evidence type="ECO:0000256" key="3">
    <source>
        <dbReference type="ARBA" id="ARBA00022722"/>
    </source>
</evidence>
<comment type="caution">
    <text evidence="7">The sequence shown here is derived from an EMBL/GenBank/DDBJ whole genome shotgun (WGS) entry which is preliminary data.</text>
</comment>
<evidence type="ECO:0000256" key="2">
    <source>
        <dbReference type="ARBA" id="ARBA00022490"/>
    </source>
</evidence>
<reference evidence="7" key="1">
    <citation type="journal article" date="2021" name="PeerJ">
        <title>Extensive microbial diversity within the chicken gut microbiome revealed by metagenomics and culture.</title>
        <authorList>
            <person name="Gilroy R."/>
            <person name="Ravi A."/>
            <person name="Getino M."/>
            <person name="Pursley I."/>
            <person name="Horton D.L."/>
            <person name="Alikhan N.F."/>
            <person name="Baker D."/>
            <person name="Gharbi K."/>
            <person name="Hall N."/>
            <person name="Watson M."/>
            <person name="Adriaenssens E.M."/>
            <person name="Foster-Nyarko E."/>
            <person name="Jarju S."/>
            <person name="Secka A."/>
            <person name="Antonio M."/>
            <person name="Oren A."/>
            <person name="Chaudhuri R.R."/>
            <person name="La Ragione R."/>
            <person name="Hildebrand F."/>
            <person name="Pallen M.J."/>
        </authorList>
    </citation>
    <scope>NUCLEOTIDE SEQUENCE</scope>
    <source>
        <strain evidence="7">ChiSxjej5B17-1746</strain>
    </source>
</reference>
<dbReference type="GO" id="GO:0009318">
    <property type="term" value="C:exodeoxyribonuclease VII complex"/>
    <property type="evidence" value="ECO:0007669"/>
    <property type="project" value="UniProtKB-UniRule"/>
</dbReference>
<name>A0A9D1UAT3_9BACT</name>
<dbReference type="SUPFAM" id="SSF116842">
    <property type="entry name" value="XseB-like"/>
    <property type="match status" value="1"/>
</dbReference>
<evidence type="ECO:0000313" key="8">
    <source>
        <dbReference type="Proteomes" id="UP000824264"/>
    </source>
</evidence>
<reference evidence="7" key="2">
    <citation type="submission" date="2021-04" db="EMBL/GenBank/DDBJ databases">
        <authorList>
            <person name="Gilroy R."/>
        </authorList>
    </citation>
    <scope>NUCLEOTIDE SEQUENCE</scope>
    <source>
        <strain evidence="7">ChiSxjej5B17-1746</strain>
    </source>
</reference>
<dbReference type="GO" id="GO:0008855">
    <property type="term" value="F:exodeoxyribonuclease VII activity"/>
    <property type="evidence" value="ECO:0007669"/>
    <property type="project" value="UniProtKB-UniRule"/>
</dbReference>
<organism evidence="7 8">
    <name type="scientific">Candidatus Bilophila faecipullorum</name>
    <dbReference type="NCBI Taxonomy" id="2838482"/>
    <lineage>
        <taxon>Bacteria</taxon>
        <taxon>Pseudomonadati</taxon>
        <taxon>Thermodesulfobacteriota</taxon>
        <taxon>Desulfovibrionia</taxon>
        <taxon>Desulfovibrionales</taxon>
        <taxon>Desulfovibrionaceae</taxon>
        <taxon>Bilophila</taxon>
    </lineage>
</organism>
<keyword evidence="3 6" id="KW-0540">Nuclease</keyword>
<sequence length="80" mass="9145">MAAKKTAPTFEDRLRRLQEIVAALENGDLPLEDSVRLYKEGLALSRACREQVEKARNEVRLLTEEGLEPFDETRLDEEDG</sequence>
<comment type="subcellular location">
    <subcellularLocation>
        <location evidence="6">Cytoplasm</location>
    </subcellularLocation>
</comment>
<dbReference type="NCBIfam" id="NF010670">
    <property type="entry name" value="PRK14067.1"/>
    <property type="match status" value="1"/>
</dbReference>
<comment type="catalytic activity">
    <reaction evidence="6">
        <text>Exonucleolytic cleavage in either 5'- to 3'- or 3'- to 5'-direction to yield nucleoside 5'-phosphates.</text>
        <dbReference type="EC" id="3.1.11.6"/>
    </reaction>
</comment>
<gene>
    <name evidence="6" type="primary">xseB</name>
    <name evidence="7" type="ORF">H9874_12005</name>
</gene>
<evidence type="ECO:0000256" key="6">
    <source>
        <dbReference type="HAMAP-Rule" id="MF_00337"/>
    </source>
</evidence>
<dbReference type="EC" id="3.1.11.6" evidence="6"/>
<dbReference type="EMBL" id="DXGI01000449">
    <property type="protein sequence ID" value="HIW79846.1"/>
    <property type="molecule type" value="Genomic_DNA"/>
</dbReference>